<dbReference type="EMBL" id="CM046112">
    <property type="protein sequence ID" value="KAI8429305.1"/>
    <property type="molecule type" value="Genomic_DNA"/>
</dbReference>
<comment type="caution">
    <text evidence="1">The sequence shown here is derived from an EMBL/GenBank/DDBJ whole genome shotgun (WGS) entry which is preliminary data.</text>
</comment>
<reference evidence="1 2" key="1">
    <citation type="journal article" date="2022" name="Genome Biol. Evol.">
        <title>The Spruce Budworm Genome: Reconstructing the Evolutionary History of Antifreeze Proteins.</title>
        <authorList>
            <person name="Beliveau C."/>
            <person name="Gagne P."/>
            <person name="Picq S."/>
            <person name="Vernygora O."/>
            <person name="Keeling C.I."/>
            <person name="Pinkney K."/>
            <person name="Doucet D."/>
            <person name="Wen F."/>
            <person name="Johnston J.S."/>
            <person name="Maaroufi H."/>
            <person name="Boyle B."/>
            <person name="Laroche J."/>
            <person name="Dewar K."/>
            <person name="Juretic N."/>
            <person name="Blackburn G."/>
            <person name="Nisole A."/>
            <person name="Brunet B."/>
            <person name="Brandao M."/>
            <person name="Lumley L."/>
            <person name="Duan J."/>
            <person name="Quan G."/>
            <person name="Lucarotti C.J."/>
            <person name="Roe A.D."/>
            <person name="Sperling F.A.H."/>
            <person name="Levesque R.C."/>
            <person name="Cusson M."/>
        </authorList>
    </citation>
    <scope>NUCLEOTIDE SEQUENCE [LARGE SCALE GENOMIC DNA]</scope>
    <source>
        <strain evidence="1">Glfc:IPQL:Cfum</strain>
    </source>
</reference>
<sequence length="83" mass="9051">VESTHYSTQRIPFPAVMVCETQLVYGPNAGNISHVFKNAPRNTTFIPGKVATEGLDITLNGQQMFVNGTNTTEGSLLKKPMQI</sequence>
<evidence type="ECO:0000313" key="1">
    <source>
        <dbReference type="EMBL" id="KAI8429305.1"/>
    </source>
</evidence>
<name>A0ACC0JZB2_CHOFU</name>
<proteinExistence type="predicted"/>
<evidence type="ECO:0000313" key="2">
    <source>
        <dbReference type="Proteomes" id="UP001064048"/>
    </source>
</evidence>
<accession>A0ACC0JZB2</accession>
<organism evidence="1 2">
    <name type="scientific">Choristoneura fumiferana</name>
    <name type="common">Spruce budworm moth</name>
    <name type="synonym">Archips fumiferana</name>
    <dbReference type="NCBI Taxonomy" id="7141"/>
    <lineage>
        <taxon>Eukaryota</taxon>
        <taxon>Metazoa</taxon>
        <taxon>Ecdysozoa</taxon>
        <taxon>Arthropoda</taxon>
        <taxon>Hexapoda</taxon>
        <taxon>Insecta</taxon>
        <taxon>Pterygota</taxon>
        <taxon>Neoptera</taxon>
        <taxon>Endopterygota</taxon>
        <taxon>Lepidoptera</taxon>
        <taxon>Glossata</taxon>
        <taxon>Ditrysia</taxon>
        <taxon>Tortricoidea</taxon>
        <taxon>Tortricidae</taxon>
        <taxon>Tortricinae</taxon>
        <taxon>Choristoneura</taxon>
    </lineage>
</organism>
<feature type="non-terminal residue" evidence="1">
    <location>
        <position position="1"/>
    </location>
</feature>
<protein>
    <submittedName>
        <fullName evidence="1">Uncharacterized protein</fullName>
    </submittedName>
</protein>
<keyword evidence="2" id="KW-1185">Reference proteome</keyword>
<dbReference type="Proteomes" id="UP001064048">
    <property type="component" value="Chromosome 12"/>
</dbReference>
<gene>
    <name evidence="1" type="ORF">MSG28_007802</name>
</gene>